<dbReference type="InterPro" id="IPR005162">
    <property type="entry name" value="Retrotrans_gag_dom"/>
</dbReference>
<keyword evidence="3" id="KW-1185">Reference proteome</keyword>
<dbReference type="Proteomes" id="UP001066276">
    <property type="component" value="Chromosome 2_2"/>
</dbReference>
<sequence length="256" mass="28674">MEARPYTYDTLKGAITAHFEPDVNLDYERYLLRQARQTSDESVDIFYERLKELASTCTLPDEEDEIMVQFIQGCSSSKLRDRILQQPNMLMRDILTLGWFQELSKACAALMEQEPTVQVKAEPVNAVTASTPWTKAEGCKGKQKDRPCRWCGGPTPHPGSCPARGKTCSACGKVNHFVKVCRSVPRTAAPTPKRMVRALDATPSPASDSDMDDDHQVVHFYNDILPAVHAMGRCRVSYVPAIHEYHALNSCLTRVL</sequence>
<organism evidence="2 3">
    <name type="scientific">Pleurodeles waltl</name>
    <name type="common">Iberian ribbed newt</name>
    <dbReference type="NCBI Taxonomy" id="8319"/>
    <lineage>
        <taxon>Eukaryota</taxon>
        <taxon>Metazoa</taxon>
        <taxon>Chordata</taxon>
        <taxon>Craniata</taxon>
        <taxon>Vertebrata</taxon>
        <taxon>Euteleostomi</taxon>
        <taxon>Amphibia</taxon>
        <taxon>Batrachia</taxon>
        <taxon>Caudata</taxon>
        <taxon>Salamandroidea</taxon>
        <taxon>Salamandridae</taxon>
        <taxon>Pleurodelinae</taxon>
        <taxon>Pleurodeles</taxon>
    </lineage>
</organism>
<proteinExistence type="predicted"/>
<dbReference type="Pfam" id="PF03732">
    <property type="entry name" value="Retrotrans_gag"/>
    <property type="match status" value="1"/>
</dbReference>
<feature type="domain" description="Retrotransposon gag" evidence="1">
    <location>
        <begin position="5"/>
        <end position="73"/>
    </location>
</feature>
<dbReference type="AlphaFoldDB" id="A0AAV7V2E4"/>
<comment type="caution">
    <text evidence="2">The sequence shown here is derived from an EMBL/GenBank/DDBJ whole genome shotgun (WGS) entry which is preliminary data.</text>
</comment>
<dbReference type="EMBL" id="JANPWB010000004">
    <property type="protein sequence ID" value="KAJ1194123.1"/>
    <property type="molecule type" value="Genomic_DNA"/>
</dbReference>
<gene>
    <name evidence="2" type="ORF">NDU88_003418</name>
</gene>
<evidence type="ECO:0000313" key="2">
    <source>
        <dbReference type="EMBL" id="KAJ1194123.1"/>
    </source>
</evidence>
<accession>A0AAV7V2E4</accession>
<dbReference type="PANTHER" id="PTHR33198">
    <property type="entry name" value="ANK_REP_REGION DOMAIN-CONTAINING PROTEIN-RELATED"/>
    <property type="match status" value="1"/>
</dbReference>
<evidence type="ECO:0000313" key="3">
    <source>
        <dbReference type="Proteomes" id="UP001066276"/>
    </source>
</evidence>
<evidence type="ECO:0000259" key="1">
    <source>
        <dbReference type="Pfam" id="PF03732"/>
    </source>
</evidence>
<name>A0AAV7V2E4_PLEWA</name>
<protein>
    <recommendedName>
        <fullName evidence="1">Retrotransposon gag domain-containing protein</fullName>
    </recommendedName>
</protein>
<reference evidence="2" key="1">
    <citation type="journal article" date="2022" name="bioRxiv">
        <title>Sequencing and chromosome-scale assembly of the giantPleurodeles waltlgenome.</title>
        <authorList>
            <person name="Brown T."/>
            <person name="Elewa A."/>
            <person name="Iarovenko S."/>
            <person name="Subramanian E."/>
            <person name="Araus A.J."/>
            <person name="Petzold A."/>
            <person name="Susuki M."/>
            <person name="Suzuki K.-i.T."/>
            <person name="Hayashi T."/>
            <person name="Toyoda A."/>
            <person name="Oliveira C."/>
            <person name="Osipova E."/>
            <person name="Leigh N.D."/>
            <person name="Simon A."/>
            <person name="Yun M.H."/>
        </authorList>
    </citation>
    <scope>NUCLEOTIDE SEQUENCE</scope>
    <source>
        <strain evidence="2">20211129_DDA</strain>
        <tissue evidence="2">Liver</tissue>
    </source>
</reference>
<dbReference type="PANTHER" id="PTHR33198:SF20">
    <property type="entry name" value="RETROTRANSPOSON GAG DOMAIN-CONTAINING PROTEIN"/>
    <property type="match status" value="1"/>
</dbReference>